<accession>A0A316TN40</accession>
<dbReference type="Gene3D" id="3.40.50.1000">
    <property type="entry name" value="HAD superfamily/HAD-like"/>
    <property type="match status" value="1"/>
</dbReference>
<dbReference type="Gene3D" id="1.10.150.240">
    <property type="entry name" value="Putative phosphatase, domain 2"/>
    <property type="match status" value="1"/>
</dbReference>
<reference evidence="5 6" key="1">
    <citation type="submission" date="2018-05" db="EMBL/GenBank/DDBJ databases">
        <title>Rhodohalobacter halophilus gen. nov., sp. nov., a moderately halophilic member of the family Balneolaceae.</title>
        <authorList>
            <person name="Liu Z.-W."/>
        </authorList>
    </citation>
    <scope>NUCLEOTIDE SEQUENCE [LARGE SCALE GENOMIC DNA]</scope>
    <source>
        <strain evidence="5 6">8A47</strain>
    </source>
</reference>
<evidence type="ECO:0000256" key="3">
    <source>
        <dbReference type="ARBA" id="ARBA00006171"/>
    </source>
</evidence>
<name>A0A316TN40_9BACT</name>
<protein>
    <recommendedName>
        <fullName evidence="4">phosphoglycolate phosphatase</fullName>
        <ecNumber evidence="4">3.1.3.18</ecNumber>
    </recommendedName>
</protein>
<sequence>MSFKCNANYSFHKENPLKPILLFDIDGTLLHVKRKFLRNALADIMKEQDISPDNLKNISFAGRTDRDIFNELVSSSGSKPNSEEHDMHFNRLKQAYLKVMLNELDRSAVLQIDSVTETIHYLKENGYQMGLCTGNFREIAYKKVEAAGLGGRFDFGGFGCDHADRIHLPGEAHASYTAFSGISPEPERYLVIGDTPNDIRCAKHFGARVVAVTTGSYSEDELTKFQPDTIISSMKNPDDWVVAY</sequence>
<dbReference type="InterPro" id="IPR023214">
    <property type="entry name" value="HAD_sf"/>
</dbReference>
<dbReference type="GO" id="GO:0006281">
    <property type="term" value="P:DNA repair"/>
    <property type="evidence" value="ECO:0007669"/>
    <property type="project" value="TreeGrafter"/>
</dbReference>
<comment type="catalytic activity">
    <reaction evidence="1">
        <text>2-phosphoglycolate + H2O = glycolate + phosphate</text>
        <dbReference type="Rhea" id="RHEA:14369"/>
        <dbReference type="ChEBI" id="CHEBI:15377"/>
        <dbReference type="ChEBI" id="CHEBI:29805"/>
        <dbReference type="ChEBI" id="CHEBI:43474"/>
        <dbReference type="ChEBI" id="CHEBI:58033"/>
        <dbReference type="EC" id="3.1.3.18"/>
    </reaction>
</comment>
<comment type="caution">
    <text evidence="5">The sequence shown here is derived from an EMBL/GenBank/DDBJ whole genome shotgun (WGS) entry which is preliminary data.</text>
</comment>
<gene>
    <name evidence="5" type="ORF">DDZ15_11610</name>
</gene>
<dbReference type="PANTHER" id="PTHR43434:SF1">
    <property type="entry name" value="PHOSPHOGLYCOLATE PHOSPHATASE"/>
    <property type="match status" value="1"/>
</dbReference>
<dbReference type="AlphaFoldDB" id="A0A316TN40"/>
<dbReference type="PANTHER" id="PTHR43434">
    <property type="entry name" value="PHOSPHOGLYCOLATE PHOSPHATASE"/>
    <property type="match status" value="1"/>
</dbReference>
<dbReference type="InterPro" id="IPR036412">
    <property type="entry name" value="HAD-like_sf"/>
</dbReference>
<evidence type="ECO:0000256" key="2">
    <source>
        <dbReference type="ARBA" id="ARBA00004818"/>
    </source>
</evidence>
<dbReference type="GO" id="GO:0005829">
    <property type="term" value="C:cytosol"/>
    <property type="evidence" value="ECO:0007669"/>
    <property type="project" value="TreeGrafter"/>
</dbReference>
<dbReference type="GO" id="GO:0008967">
    <property type="term" value="F:phosphoglycolate phosphatase activity"/>
    <property type="evidence" value="ECO:0007669"/>
    <property type="project" value="UniProtKB-EC"/>
</dbReference>
<dbReference type="InterPro" id="IPR041492">
    <property type="entry name" value="HAD_2"/>
</dbReference>
<dbReference type="InterPro" id="IPR050155">
    <property type="entry name" value="HAD-like_hydrolase_sf"/>
</dbReference>
<proteinExistence type="inferred from homology"/>
<dbReference type="InterPro" id="IPR023198">
    <property type="entry name" value="PGP-like_dom2"/>
</dbReference>
<comment type="pathway">
    <text evidence="2">Organic acid metabolism; glycolate biosynthesis; glycolate from 2-phosphoglycolate: step 1/1.</text>
</comment>
<dbReference type="Pfam" id="PF13419">
    <property type="entry name" value="HAD_2"/>
    <property type="match status" value="1"/>
</dbReference>
<evidence type="ECO:0000313" key="6">
    <source>
        <dbReference type="Proteomes" id="UP000245533"/>
    </source>
</evidence>
<dbReference type="EC" id="3.1.3.18" evidence="4"/>
<evidence type="ECO:0000256" key="4">
    <source>
        <dbReference type="ARBA" id="ARBA00013078"/>
    </source>
</evidence>
<organism evidence="5 6">
    <name type="scientific">Rhodohalobacter mucosus</name>
    <dbReference type="NCBI Taxonomy" id="2079485"/>
    <lineage>
        <taxon>Bacteria</taxon>
        <taxon>Pseudomonadati</taxon>
        <taxon>Balneolota</taxon>
        <taxon>Balneolia</taxon>
        <taxon>Balneolales</taxon>
        <taxon>Balneolaceae</taxon>
        <taxon>Rhodohalobacter</taxon>
    </lineage>
</organism>
<evidence type="ECO:0000256" key="1">
    <source>
        <dbReference type="ARBA" id="ARBA00000830"/>
    </source>
</evidence>
<keyword evidence="6" id="KW-1185">Reference proteome</keyword>
<dbReference type="EMBL" id="QGGB01000008">
    <property type="protein sequence ID" value="PWN05830.1"/>
    <property type="molecule type" value="Genomic_DNA"/>
</dbReference>
<dbReference type="Proteomes" id="UP000245533">
    <property type="component" value="Unassembled WGS sequence"/>
</dbReference>
<dbReference type="SUPFAM" id="SSF56784">
    <property type="entry name" value="HAD-like"/>
    <property type="match status" value="1"/>
</dbReference>
<comment type="similarity">
    <text evidence="3">Belongs to the HAD-like hydrolase superfamily. CbbY/CbbZ/Gph/YieH family.</text>
</comment>
<evidence type="ECO:0000313" key="5">
    <source>
        <dbReference type="EMBL" id="PWN05830.1"/>
    </source>
</evidence>